<evidence type="ECO:0000313" key="2">
    <source>
        <dbReference type="EMBL" id="GIZ52837.1"/>
    </source>
</evidence>
<organism evidence="2 3">
    <name type="scientific">Noviherbaspirillum aridicola</name>
    <dbReference type="NCBI Taxonomy" id="2849687"/>
    <lineage>
        <taxon>Bacteria</taxon>
        <taxon>Pseudomonadati</taxon>
        <taxon>Pseudomonadota</taxon>
        <taxon>Betaproteobacteria</taxon>
        <taxon>Burkholderiales</taxon>
        <taxon>Oxalobacteraceae</taxon>
        <taxon>Noviherbaspirillum</taxon>
    </lineage>
</organism>
<keyword evidence="3" id="KW-1185">Reference proteome</keyword>
<dbReference type="EMBL" id="BPMK01000012">
    <property type="protein sequence ID" value="GIZ52837.1"/>
    <property type="molecule type" value="Genomic_DNA"/>
</dbReference>
<sequence>MNPHIVLNFNLSADAARVASDERSRSMDGDLPTPFTAGNGGNAAAGGEAQSSAAQEDLPTPFDFPGGSDTSASGAPTGIGSPQARGSGPDAAGGGLPTPLDGGGGHDGQQAGNMPRPGG</sequence>
<evidence type="ECO:0000256" key="1">
    <source>
        <dbReference type="SAM" id="MobiDB-lite"/>
    </source>
</evidence>
<gene>
    <name evidence="2" type="ORF">NCCP691_28510</name>
</gene>
<protein>
    <submittedName>
        <fullName evidence="2">Uncharacterized protein</fullName>
    </submittedName>
</protein>
<feature type="compositionally biased region" description="Low complexity" evidence="1">
    <location>
        <begin position="45"/>
        <end position="56"/>
    </location>
</feature>
<feature type="region of interest" description="Disordered" evidence="1">
    <location>
        <begin position="16"/>
        <end position="119"/>
    </location>
</feature>
<dbReference type="Proteomes" id="UP000887222">
    <property type="component" value="Unassembled WGS sequence"/>
</dbReference>
<name>A0ABQ4Q7D7_9BURK</name>
<feature type="compositionally biased region" description="Basic and acidic residues" evidence="1">
    <location>
        <begin position="19"/>
        <end position="28"/>
    </location>
</feature>
<feature type="compositionally biased region" description="Gly residues" evidence="1">
    <location>
        <begin position="91"/>
        <end position="107"/>
    </location>
</feature>
<comment type="caution">
    <text evidence="2">The sequence shown here is derived from an EMBL/GenBank/DDBJ whole genome shotgun (WGS) entry which is preliminary data.</text>
</comment>
<reference evidence="2 3" key="1">
    <citation type="journal article" date="2022" name="Int. J. Syst. Evol. Microbiol.">
        <title>Noviherbaspirillum aridicola sp. nov., isolated from an arid soil in Pakistan.</title>
        <authorList>
            <person name="Khan I.U."/>
            <person name="Saqib M."/>
            <person name="Amin A."/>
            <person name="Hussain F."/>
            <person name="Li L."/>
            <person name="Liu Y.H."/>
            <person name="Fang B.Z."/>
            <person name="Ahmed I."/>
            <person name="Li W.J."/>
        </authorList>
    </citation>
    <scope>NUCLEOTIDE SEQUENCE [LARGE SCALE GENOMIC DNA]</scope>
    <source>
        <strain evidence="2 3">NCCP-691</strain>
    </source>
</reference>
<accession>A0ABQ4Q7D7</accession>
<proteinExistence type="predicted"/>
<evidence type="ECO:0000313" key="3">
    <source>
        <dbReference type="Proteomes" id="UP000887222"/>
    </source>
</evidence>
<dbReference type="RefSeq" id="WP_220809255.1">
    <property type="nucleotide sequence ID" value="NZ_BPMK01000012.1"/>
</dbReference>